<keyword evidence="3" id="KW-1185">Reference proteome</keyword>
<protein>
    <submittedName>
        <fullName evidence="2">Uncharacterized protein</fullName>
    </submittedName>
</protein>
<sequence>MLLLWGQRWGGELSPPGPRVQHLSSTGDQTVFA</sequence>
<reference evidence="2 3" key="1">
    <citation type="submission" date="2015-01" db="EMBL/GenBank/DDBJ databases">
        <title>Evolution of Trichinella species and genotypes.</title>
        <authorList>
            <person name="Korhonen P.K."/>
            <person name="Edoardo P."/>
            <person name="Giuseppe L.R."/>
            <person name="Gasser R.B."/>
        </authorList>
    </citation>
    <scope>NUCLEOTIDE SEQUENCE [LARGE SCALE GENOMIC DNA]</scope>
    <source>
        <strain evidence="2">ISS470</strain>
    </source>
</reference>
<dbReference type="AlphaFoldDB" id="A0A0V1DNU8"/>
<feature type="region of interest" description="Disordered" evidence="1">
    <location>
        <begin position="1"/>
        <end position="33"/>
    </location>
</feature>
<proteinExistence type="predicted"/>
<feature type="compositionally biased region" description="Polar residues" evidence="1">
    <location>
        <begin position="22"/>
        <end position="33"/>
    </location>
</feature>
<name>A0A0V1DNU8_TRIPS</name>
<comment type="caution">
    <text evidence="2">The sequence shown here is derived from an EMBL/GenBank/DDBJ whole genome shotgun (WGS) entry which is preliminary data.</text>
</comment>
<accession>A0A0V1DNU8</accession>
<evidence type="ECO:0000313" key="3">
    <source>
        <dbReference type="Proteomes" id="UP000054995"/>
    </source>
</evidence>
<gene>
    <name evidence="2" type="ORF">T4D_14539</name>
</gene>
<dbReference type="EMBL" id="JYDT01002528">
    <property type="protein sequence ID" value="KRY63231.1"/>
    <property type="molecule type" value="Genomic_DNA"/>
</dbReference>
<dbReference type="Proteomes" id="UP000054995">
    <property type="component" value="Unassembled WGS sequence"/>
</dbReference>
<organism evidence="2 3">
    <name type="scientific">Trichinella pseudospiralis</name>
    <name type="common">Parasitic roundworm</name>
    <dbReference type="NCBI Taxonomy" id="6337"/>
    <lineage>
        <taxon>Eukaryota</taxon>
        <taxon>Metazoa</taxon>
        <taxon>Ecdysozoa</taxon>
        <taxon>Nematoda</taxon>
        <taxon>Enoplea</taxon>
        <taxon>Dorylaimia</taxon>
        <taxon>Trichinellida</taxon>
        <taxon>Trichinellidae</taxon>
        <taxon>Trichinella</taxon>
    </lineage>
</organism>
<evidence type="ECO:0000313" key="2">
    <source>
        <dbReference type="EMBL" id="KRY63231.1"/>
    </source>
</evidence>
<evidence type="ECO:0000256" key="1">
    <source>
        <dbReference type="SAM" id="MobiDB-lite"/>
    </source>
</evidence>